<keyword evidence="1" id="KW-0812">Transmembrane</keyword>
<accession>Q06HW7</accession>
<name>Q06HW7_CYDOB</name>
<dbReference type="AlphaFoldDB" id="Q06HW7"/>
<feature type="transmembrane region" description="Helical" evidence="1">
    <location>
        <begin position="92"/>
        <end position="114"/>
    </location>
</feature>
<organism evidence="2">
    <name type="scientific">Cydonia oblonga</name>
    <name type="common">Quince</name>
    <name type="synonym">Pyrus cydonia</name>
    <dbReference type="NCBI Taxonomy" id="36610"/>
    <lineage>
        <taxon>Eukaryota</taxon>
        <taxon>Viridiplantae</taxon>
        <taxon>Streptophyta</taxon>
        <taxon>Embryophyta</taxon>
        <taxon>Tracheophyta</taxon>
        <taxon>Spermatophyta</taxon>
        <taxon>Magnoliopsida</taxon>
        <taxon>eudicotyledons</taxon>
        <taxon>Gunneridae</taxon>
        <taxon>Pentapetalae</taxon>
        <taxon>rosids</taxon>
        <taxon>fabids</taxon>
        <taxon>Rosales</taxon>
        <taxon>Rosaceae</taxon>
        <taxon>Amygdaloideae</taxon>
        <taxon>Maleae</taxon>
        <taxon>Cydonia</taxon>
    </lineage>
</organism>
<dbReference type="EMBL" id="DQ874915">
    <property type="protein sequence ID" value="ABI96028.1"/>
    <property type="molecule type" value="Genomic_DNA"/>
</dbReference>
<evidence type="ECO:0000313" key="2">
    <source>
        <dbReference type="EMBL" id="ABI96028.1"/>
    </source>
</evidence>
<sequence length="131" mass="14764">AVSREGMGENCIQNLWSDCWSRFQGQPTLVQPSMPGSSSSAKSAEFKQQQIFFWTIWGRSCFHCQRLAHRPASVLPQKPYTNLKAYTRPPKLPFAFTTLLTKAGLLLLTLHFSICPMNSRARLISLTGMTN</sequence>
<keyword evidence="1" id="KW-1133">Transmembrane helix</keyword>
<feature type="non-terminal residue" evidence="2">
    <location>
        <position position="131"/>
    </location>
</feature>
<reference evidence="2" key="1">
    <citation type="journal article" date="2007" name="Plant Syst. Evol.">
        <title>Phylogeny of subtribe Pyrinae (formerly the Maloideae, Rosaceae): Limited resolution of a complex evolutionary history.</title>
        <authorList>
            <person name="Campbell C.S."/>
            <person name="Evans R.C."/>
            <person name="Morgan D.R."/>
            <person name="Dickinson T.A."/>
            <person name="Arsenault M.P."/>
        </authorList>
    </citation>
    <scope>NUCLEOTIDE SEQUENCE</scope>
    <source>
        <strain evidence="2">C7.3F</strain>
    </source>
</reference>
<protein>
    <submittedName>
        <fullName evidence="2">Granule-bound starch synthase</fullName>
    </submittedName>
</protein>
<keyword evidence="1" id="KW-0472">Membrane</keyword>
<proteinExistence type="predicted"/>
<evidence type="ECO:0000256" key="1">
    <source>
        <dbReference type="SAM" id="Phobius"/>
    </source>
</evidence>
<feature type="non-terminal residue" evidence="2">
    <location>
        <position position="1"/>
    </location>
</feature>